<comment type="caution">
    <text evidence="3">The sequence shown here is derived from an EMBL/GenBank/DDBJ whole genome shotgun (WGS) entry which is preliminary data.</text>
</comment>
<keyword evidence="4" id="KW-1185">Reference proteome</keyword>
<organism evidence="3 4">
    <name type="scientific">Dactylosporangium siamense</name>
    <dbReference type="NCBI Taxonomy" id="685454"/>
    <lineage>
        <taxon>Bacteria</taxon>
        <taxon>Bacillati</taxon>
        <taxon>Actinomycetota</taxon>
        <taxon>Actinomycetes</taxon>
        <taxon>Micromonosporales</taxon>
        <taxon>Micromonosporaceae</taxon>
        <taxon>Dactylosporangium</taxon>
    </lineage>
</organism>
<reference evidence="3" key="1">
    <citation type="submission" date="2021-01" db="EMBL/GenBank/DDBJ databases">
        <title>Whole genome shotgun sequence of Dactylosporangium siamense NBRC 106093.</title>
        <authorList>
            <person name="Komaki H."/>
            <person name="Tamura T."/>
        </authorList>
    </citation>
    <scope>NUCLEOTIDE SEQUENCE</scope>
    <source>
        <strain evidence="3">NBRC 106093</strain>
    </source>
</reference>
<dbReference type="EMBL" id="BONQ01000031">
    <property type="protein sequence ID" value="GIG44125.1"/>
    <property type="molecule type" value="Genomic_DNA"/>
</dbReference>
<evidence type="ECO:0000313" key="4">
    <source>
        <dbReference type="Proteomes" id="UP000660611"/>
    </source>
</evidence>
<keyword evidence="2" id="KW-0472">Membrane</keyword>
<accession>A0A919U9V7</accession>
<name>A0A919U9V7_9ACTN</name>
<dbReference type="Proteomes" id="UP000660611">
    <property type="component" value="Unassembled WGS sequence"/>
</dbReference>
<dbReference type="RefSeq" id="WP_345003563.1">
    <property type="nucleotide sequence ID" value="NZ_BAAAVW010000006.1"/>
</dbReference>
<feature type="transmembrane region" description="Helical" evidence="2">
    <location>
        <begin position="37"/>
        <end position="55"/>
    </location>
</feature>
<evidence type="ECO:0000313" key="3">
    <source>
        <dbReference type="EMBL" id="GIG44125.1"/>
    </source>
</evidence>
<keyword evidence="2" id="KW-1133">Transmembrane helix</keyword>
<proteinExistence type="predicted"/>
<protein>
    <submittedName>
        <fullName evidence="3">Uncharacterized protein</fullName>
    </submittedName>
</protein>
<keyword evidence="2" id="KW-0812">Transmembrane</keyword>
<gene>
    <name evidence="3" type="ORF">Dsi01nite_021660</name>
</gene>
<feature type="compositionally biased region" description="Low complexity" evidence="1">
    <location>
        <begin position="63"/>
        <end position="79"/>
    </location>
</feature>
<sequence length="254" mass="26985">MSHQQLFEPVLTGEPPVRDTLDALVRRSRRRQRYRRLTATGVGLVAAGVVTILALPSTPPLVTGAPPTTAPSSPSRADPILLGEDPSERPEDAVQRLAVAVPAAVTQVVPAARTVVQPTVRREVVMTVPDNVTLTSAYVITSVITVNGVPGTLVVTVQRRYVALGCAAAFPADVLPSTLRTQCAPNADVGQPYTIETKRDERPGMIRNVVSLDRLDGLTVTVSVSNEPALTGAPPLTGEQIVEIARDPQLTLYP</sequence>
<feature type="region of interest" description="Disordered" evidence="1">
    <location>
        <begin position="60"/>
        <end position="88"/>
    </location>
</feature>
<evidence type="ECO:0000256" key="1">
    <source>
        <dbReference type="SAM" id="MobiDB-lite"/>
    </source>
</evidence>
<evidence type="ECO:0000256" key="2">
    <source>
        <dbReference type="SAM" id="Phobius"/>
    </source>
</evidence>
<dbReference type="AlphaFoldDB" id="A0A919U9V7"/>